<proteinExistence type="predicted"/>
<protein>
    <recommendedName>
        <fullName evidence="1">AB hydrolase-1 domain-containing protein</fullName>
    </recommendedName>
</protein>
<dbReference type="SUPFAM" id="SSF53474">
    <property type="entry name" value="alpha/beta-Hydrolases"/>
    <property type="match status" value="1"/>
</dbReference>
<dbReference type="AlphaFoldDB" id="A0A2R4TAP6"/>
<dbReference type="InterPro" id="IPR000073">
    <property type="entry name" value="AB_hydrolase_1"/>
</dbReference>
<dbReference type="EMBL" id="CP026304">
    <property type="protein sequence ID" value="AVZ76203.1"/>
    <property type="molecule type" value="Genomic_DNA"/>
</dbReference>
<organism evidence="2 3">
    <name type="scientific">Streptomyces lunaelactis</name>
    <dbReference type="NCBI Taxonomy" id="1535768"/>
    <lineage>
        <taxon>Bacteria</taxon>
        <taxon>Bacillati</taxon>
        <taxon>Actinomycetota</taxon>
        <taxon>Actinomycetes</taxon>
        <taxon>Kitasatosporales</taxon>
        <taxon>Streptomycetaceae</taxon>
        <taxon>Streptomyces</taxon>
    </lineage>
</organism>
<accession>A0A2R4TAP6</accession>
<dbReference type="Proteomes" id="UP000244201">
    <property type="component" value="Chromosome"/>
</dbReference>
<keyword evidence="3" id="KW-1185">Reference proteome</keyword>
<sequence>MRPQLVFIHGIGGPRDPARELARWTSALASGMRDAGHARLGRELTAGSGVECVFAHYADLFGRGQSQGEPDGLPDEAEAEVLSDLLVAWVDALAAEDVSERDRRLLEHARAEAAPRGQTQGSLEVVRRAINVATTVLSLKPWGDAAQWITPKLMVRQLAQVARYLARGEDDEEGVGLDRRVRARVADVLGAGPVVVVAHSLGTVVALEALHEHPSDIRLLVTLGSPIAMRTVVWPRLVPQPPSVPETVAEWLNFWDRDDIIAVRPHLERDVGANRAGVVPVSSRIDSDGVWVHSADKYLAQPAVAGRVAEALMSMASEPSGNSE</sequence>
<dbReference type="Pfam" id="PF00561">
    <property type="entry name" value="Abhydrolase_1"/>
    <property type="match status" value="1"/>
</dbReference>
<evidence type="ECO:0000259" key="1">
    <source>
        <dbReference type="Pfam" id="PF00561"/>
    </source>
</evidence>
<dbReference type="Gene3D" id="3.40.50.1820">
    <property type="entry name" value="alpha/beta hydrolase"/>
    <property type="match status" value="1"/>
</dbReference>
<feature type="domain" description="AB hydrolase-1" evidence="1">
    <location>
        <begin position="182"/>
        <end position="257"/>
    </location>
</feature>
<dbReference type="KEGG" id="slk:SLUN_32380"/>
<dbReference type="GO" id="GO:0003824">
    <property type="term" value="F:catalytic activity"/>
    <property type="evidence" value="ECO:0007669"/>
    <property type="project" value="UniProtKB-ARBA"/>
</dbReference>
<dbReference type="OrthoDB" id="3483116at2"/>
<gene>
    <name evidence="2" type="ORF">SLUN_32380</name>
</gene>
<reference evidence="2 3" key="1">
    <citation type="submission" date="2018-01" db="EMBL/GenBank/DDBJ databases">
        <title>Complete genome sequence of Streptomyces lunaelactis MM109T, a Ferroverdin A producer isolated from cave moonmilk deposits.</title>
        <authorList>
            <person name="Naome A."/>
            <person name="Martinet L."/>
            <person name="Maciejewska M."/>
            <person name="Anderssen S."/>
            <person name="Adam D."/>
            <person name="Tenconi E."/>
            <person name="Deflandre B."/>
            <person name="Arguelles-Arias A."/>
            <person name="Calusinska M."/>
            <person name="Copieters W."/>
            <person name="Karim L."/>
            <person name="Hanikenne M."/>
            <person name="Baurain D."/>
            <person name="van Wezel G."/>
            <person name="Smargiasso N."/>
            <person name="de Pauw E."/>
            <person name="Delfosse P."/>
            <person name="Rigali S."/>
        </authorList>
    </citation>
    <scope>NUCLEOTIDE SEQUENCE [LARGE SCALE GENOMIC DNA]</scope>
    <source>
        <strain evidence="2 3">MM109</strain>
    </source>
</reference>
<evidence type="ECO:0000313" key="3">
    <source>
        <dbReference type="Proteomes" id="UP000244201"/>
    </source>
</evidence>
<dbReference type="InterPro" id="IPR029058">
    <property type="entry name" value="AB_hydrolase_fold"/>
</dbReference>
<evidence type="ECO:0000313" key="2">
    <source>
        <dbReference type="EMBL" id="AVZ76203.1"/>
    </source>
</evidence>
<name>A0A2R4TAP6_9ACTN</name>